<comment type="function">
    <text evidence="12">Glycogen-branching enzyme participates in the glycogen biosynthetic process along with glycogenin and glycogen synthase. Generates alpha-1,6-glucosidic branches from alpha-1,4-linked glucose chains, to increase solubility of the glycogen polymer.</text>
</comment>
<dbReference type="GO" id="GO:0004553">
    <property type="term" value="F:hydrolase activity, hydrolyzing O-glycosyl compounds"/>
    <property type="evidence" value="ECO:0007669"/>
    <property type="project" value="InterPro"/>
</dbReference>
<dbReference type="GO" id="GO:0003844">
    <property type="term" value="F:1,4-alpha-glucan branching enzyme activity"/>
    <property type="evidence" value="ECO:0007669"/>
    <property type="project" value="UniProtKB-EC"/>
</dbReference>
<comment type="catalytic activity">
    <reaction evidence="1">
        <text>Transfers a segment of a (1-&gt;4)-alpha-D-glucan chain to a primary hydroxy group in a similar glucan chain.</text>
        <dbReference type="EC" id="2.4.1.18"/>
    </reaction>
</comment>
<feature type="active site" description="Nucleophile" evidence="13">
    <location>
        <position position="351"/>
    </location>
</feature>
<evidence type="ECO:0000259" key="14">
    <source>
        <dbReference type="SMART" id="SM00642"/>
    </source>
</evidence>
<evidence type="ECO:0000256" key="12">
    <source>
        <dbReference type="ARBA" id="ARBA00049618"/>
    </source>
</evidence>
<comment type="subcellular location">
    <subcellularLocation>
        <location evidence="2">Cytoplasm</location>
    </subcellularLocation>
</comment>
<dbReference type="Pfam" id="PF02806">
    <property type="entry name" value="Alpha-amylase_C"/>
    <property type="match status" value="1"/>
</dbReference>
<evidence type="ECO:0000256" key="7">
    <source>
        <dbReference type="ARBA" id="ARBA00022490"/>
    </source>
</evidence>
<dbReference type="EC" id="2.4.1.18" evidence="5"/>
<dbReference type="PANTHER" id="PTHR43651:SF3">
    <property type="entry name" value="1,4-ALPHA-GLUCAN-BRANCHING ENZYME"/>
    <property type="match status" value="1"/>
</dbReference>
<dbReference type="Pfam" id="PF00128">
    <property type="entry name" value="Alpha-amylase"/>
    <property type="match status" value="1"/>
</dbReference>
<gene>
    <name evidence="15" type="ORF">PACTADRAFT_77441</name>
</gene>
<dbReference type="InterPro" id="IPR037439">
    <property type="entry name" value="Branching_enzy"/>
</dbReference>
<feature type="domain" description="Glycosyl hydrolase family 13 catalytic" evidence="14">
    <location>
        <begin position="185"/>
        <end position="568"/>
    </location>
</feature>
<evidence type="ECO:0000256" key="5">
    <source>
        <dbReference type="ARBA" id="ARBA00012541"/>
    </source>
</evidence>
<dbReference type="InterPro" id="IPR017853">
    <property type="entry name" value="GH"/>
</dbReference>
<dbReference type="InterPro" id="IPR006048">
    <property type="entry name" value="A-amylase/branching_C"/>
</dbReference>
<keyword evidence="16" id="KW-1185">Reference proteome</keyword>
<dbReference type="EMBL" id="KV454017">
    <property type="protein sequence ID" value="ODV93955.1"/>
    <property type="molecule type" value="Genomic_DNA"/>
</dbReference>
<feature type="active site" description="Proton donor" evidence="13">
    <location>
        <position position="412"/>
    </location>
</feature>
<dbReference type="GO" id="GO:0005737">
    <property type="term" value="C:cytoplasm"/>
    <property type="evidence" value="ECO:0007669"/>
    <property type="project" value="UniProtKB-SubCell"/>
</dbReference>
<proteinExistence type="inferred from homology"/>
<evidence type="ECO:0000256" key="13">
    <source>
        <dbReference type="PIRSR" id="PIRSR000463-1"/>
    </source>
</evidence>
<evidence type="ECO:0000256" key="1">
    <source>
        <dbReference type="ARBA" id="ARBA00000826"/>
    </source>
</evidence>
<dbReference type="InterPro" id="IPR006047">
    <property type="entry name" value="GH13_cat_dom"/>
</dbReference>
<keyword evidence="7" id="KW-0963">Cytoplasm</keyword>
<dbReference type="UniPathway" id="UPA00164"/>
<dbReference type="InterPro" id="IPR013783">
    <property type="entry name" value="Ig-like_fold"/>
</dbReference>
<dbReference type="Gene3D" id="3.20.20.80">
    <property type="entry name" value="Glycosidases"/>
    <property type="match status" value="1"/>
</dbReference>
<reference evidence="16" key="1">
    <citation type="submission" date="2016-05" db="EMBL/GenBank/DDBJ databases">
        <title>Comparative genomics of biotechnologically important yeasts.</title>
        <authorList>
            <consortium name="DOE Joint Genome Institute"/>
            <person name="Riley R."/>
            <person name="Haridas S."/>
            <person name="Wolfe K.H."/>
            <person name="Lopes M.R."/>
            <person name="Hittinger C.T."/>
            <person name="Goker M."/>
            <person name="Salamov A."/>
            <person name="Wisecaver J."/>
            <person name="Long T.M."/>
            <person name="Aerts A.L."/>
            <person name="Barry K."/>
            <person name="Choi C."/>
            <person name="Clum A."/>
            <person name="Coughlan A.Y."/>
            <person name="Deshpande S."/>
            <person name="Douglass A.P."/>
            <person name="Hanson S.J."/>
            <person name="Klenk H.-P."/>
            <person name="Labutti K."/>
            <person name="Lapidus A."/>
            <person name="Lindquist E."/>
            <person name="Lipzen A."/>
            <person name="Meier-Kolthoff J.P."/>
            <person name="Ohm R.A."/>
            <person name="Otillar R.P."/>
            <person name="Pangilinan J."/>
            <person name="Peng Y."/>
            <person name="Rokas A."/>
            <person name="Rosa C.A."/>
            <person name="Scheuner C."/>
            <person name="Sibirny A.A."/>
            <person name="Slot J.C."/>
            <person name="Stielow J.B."/>
            <person name="Sun H."/>
            <person name="Kurtzman C.P."/>
            <person name="Blackwell M."/>
            <person name="Grigoriev I.V."/>
            <person name="Jeffries T.W."/>
        </authorList>
    </citation>
    <scope>NUCLEOTIDE SEQUENCE [LARGE SCALE GENOMIC DNA]</scope>
    <source>
        <strain evidence="16">NRRL Y-2460</strain>
    </source>
</reference>
<dbReference type="FunFam" id="2.60.40.1180:FF:000003">
    <property type="entry name" value="1,4-alpha-glucan-branching enzyme, chloroplastic/amyloplastic"/>
    <property type="match status" value="1"/>
</dbReference>
<dbReference type="SUPFAM" id="SSF81296">
    <property type="entry name" value="E set domains"/>
    <property type="match status" value="1"/>
</dbReference>
<evidence type="ECO:0000256" key="10">
    <source>
        <dbReference type="ARBA" id="ARBA00023056"/>
    </source>
</evidence>
<dbReference type="PANTHER" id="PTHR43651">
    <property type="entry name" value="1,4-ALPHA-GLUCAN-BRANCHING ENZYME"/>
    <property type="match status" value="1"/>
</dbReference>
<dbReference type="CDD" id="cd02854">
    <property type="entry name" value="E_set_GBE_euk_N"/>
    <property type="match status" value="1"/>
</dbReference>
<dbReference type="Gene3D" id="2.60.40.1180">
    <property type="entry name" value="Golgi alpha-mannosidase II"/>
    <property type="match status" value="1"/>
</dbReference>
<dbReference type="InterPro" id="IPR014756">
    <property type="entry name" value="Ig_E-set"/>
</dbReference>
<keyword evidence="10" id="KW-0320">Glycogen biosynthesis</keyword>
<dbReference type="Gene3D" id="2.60.40.10">
    <property type="entry name" value="Immunoglobulins"/>
    <property type="match status" value="1"/>
</dbReference>
<dbReference type="GO" id="GO:0005978">
    <property type="term" value="P:glycogen biosynthetic process"/>
    <property type="evidence" value="ECO:0007669"/>
    <property type="project" value="UniProtKB-UniPathway"/>
</dbReference>
<dbReference type="GO" id="GO:0043169">
    <property type="term" value="F:cation binding"/>
    <property type="evidence" value="ECO:0007669"/>
    <property type="project" value="InterPro"/>
</dbReference>
<evidence type="ECO:0000313" key="16">
    <source>
        <dbReference type="Proteomes" id="UP000094236"/>
    </source>
</evidence>
<dbReference type="FunFam" id="2.60.40.10:FF:001874">
    <property type="entry name" value="1,4-alpha-glucan-branching enzyme"/>
    <property type="match status" value="1"/>
</dbReference>
<dbReference type="SMART" id="SM00642">
    <property type="entry name" value="Aamy"/>
    <property type="match status" value="1"/>
</dbReference>
<comment type="similarity">
    <text evidence="4">Belongs to the glycosyl hydrolase 13 family. GlgB subfamily.</text>
</comment>
<accession>A0A1E4TQB1</accession>
<keyword evidence="9" id="KW-0808">Transferase</keyword>
<evidence type="ECO:0000313" key="15">
    <source>
        <dbReference type="EMBL" id="ODV93955.1"/>
    </source>
</evidence>
<dbReference type="InterPro" id="IPR013780">
    <property type="entry name" value="Glyco_hydro_b"/>
</dbReference>
<dbReference type="InterPro" id="IPR004193">
    <property type="entry name" value="Glyco_hydro_13_N"/>
</dbReference>
<evidence type="ECO:0000256" key="8">
    <source>
        <dbReference type="ARBA" id="ARBA00022676"/>
    </source>
</evidence>
<dbReference type="FunFam" id="3.20.20.80:FF:000001">
    <property type="entry name" value="1,4-alpha-glucan branching enzyme"/>
    <property type="match status" value="1"/>
</dbReference>
<dbReference type="AlphaFoldDB" id="A0A1E4TQB1"/>
<dbReference type="Pfam" id="PF02922">
    <property type="entry name" value="CBM_48"/>
    <property type="match status" value="1"/>
</dbReference>
<protein>
    <recommendedName>
        <fullName evidence="6">1,4-alpha-glucan-branching enzyme</fullName>
        <ecNumber evidence="5">2.4.1.18</ecNumber>
    </recommendedName>
    <alternativeName>
        <fullName evidence="11">Glycogen-branching enzyme</fullName>
    </alternativeName>
</protein>
<dbReference type="STRING" id="669874.A0A1E4TQB1"/>
<sequence length="699" mass="80470">MSNDKDKDEGGIPLSVKGATDIDPWLEPFAQELLRRRTIADNWIKKFDETEGGLLKLADSYKEYGLHANQNDHSISYKEYAPNAIGASLIGDFNDWNHDSHKMQRDAFGNFTIILPPRENGDFAIPHDSRVKILLTLPDGSKVARLPPWIRRSTQPPKEYKNPTFESRFWNPSKEEIYHFKNARPLLPTSLKIYEAHVGISTPEPKVGTYKEFTKNILPKIKELGYNTLQLMSIMEHAYYASFGYQITSFFAISSRFGTPEELKELIDTAHGLGIRVLLDIVHSHASKNVEDGLNMFDGTDYYLFHGGSKGVHDQWDSRLFNYGNYETLRFLLSNLKFYLDEYNFDGFRFDGVTSMLYLHHGVGEGFSGNYNEYLNEFSKVDREAVAYLMLACDLCTEFAKLQKTSITTIAEDVSGYPTLCLPRSSGGVGFDYRLSMSIPDMWIKLLKHSKDEDWNMGDIVHTLTNRRYGEKCVAYAESHDQALVGDKTLAFWLMDKEMYTNMSTLTPLTPCVDRGLALHKMIRLITHSLGGEAYLNFEGNEFGHPEWLDFPRIGNNDSYHYARRQFNLIEDDLLRYKFLFYFDCAMNNTEANYGWLNYPQAYVSLKHEVDKVIVYERNNLLFIFNFHPTNSFTDYRVGLNGTGKFKVILSTDDEKFGGHGRIDKAVEHFTTPYNWNNRNNFLQVYLPTRTALVLAKID</sequence>
<evidence type="ECO:0000256" key="3">
    <source>
        <dbReference type="ARBA" id="ARBA00004964"/>
    </source>
</evidence>
<comment type="pathway">
    <text evidence="3">Glycan biosynthesis; glycogen biosynthesis.</text>
</comment>
<evidence type="ECO:0000256" key="9">
    <source>
        <dbReference type="ARBA" id="ARBA00022679"/>
    </source>
</evidence>
<evidence type="ECO:0000256" key="2">
    <source>
        <dbReference type="ARBA" id="ARBA00004496"/>
    </source>
</evidence>
<dbReference type="SUPFAM" id="SSF51011">
    <property type="entry name" value="Glycosyl hydrolase domain"/>
    <property type="match status" value="1"/>
</dbReference>
<keyword evidence="8" id="KW-0328">Glycosyltransferase</keyword>
<dbReference type="SUPFAM" id="SSF51445">
    <property type="entry name" value="(Trans)glycosidases"/>
    <property type="match status" value="1"/>
</dbReference>
<dbReference type="CDD" id="cd11321">
    <property type="entry name" value="AmyAc_bac_euk_BE"/>
    <property type="match status" value="1"/>
</dbReference>
<name>A0A1E4TQB1_PACTA</name>
<dbReference type="PIRSF" id="PIRSF000463">
    <property type="entry name" value="GlgB"/>
    <property type="match status" value="1"/>
</dbReference>
<dbReference type="OrthoDB" id="196493at2759"/>
<evidence type="ECO:0000256" key="4">
    <source>
        <dbReference type="ARBA" id="ARBA00009000"/>
    </source>
</evidence>
<organism evidence="15 16">
    <name type="scientific">Pachysolen tannophilus NRRL Y-2460</name>
    <dbReference type="NCBI Taxonomy" id="669874"/>
    <lineage>
        <taxon>Eukaryota</taxon>
        <taxon>Fungi</taxon>
        <taxon>Dikarya</taxon>
        <taxon>Ascomycota</taxon>
        <taxon>Saccharomycotina</taxon>
        <taxon>Pichiomycetes</taxon>
        <taxon>Pachysolenaceae</taxon>
        <taxon>Pachysolen</taxon>
    </lineage>
</organism>
<dbReference type="Proteomes" id="UP000094236">
    <property type="component" value="Unassembled WGS sequence"/>
</dbReference>
<evidence type="ECO:0000256" key="11">
    <source>
        <dbReference type="ARBA" id="ARBA00031979"/>
    </source>
</evidence>
<evidence type="ECO:0000256" key="6">
    <source>
        <dbReference type="ARBA" id="ARBA00020932"/>
    </source>
</evidence>